<dbReference type="AlphaFoldDB" id="A0A0T6BT27"/>
<dbReference type="Proteomes" id="UP001341297">
    <property type="component" value="Unassembled WGS sequence"/>
</dbReference>
<dbReference type="EMBL" id="JARRTL010000037">
    <property type="protein sequence ID" value="MEC0487793.1"/>
    <property type="molecule type" value="Genomic_DNA"/>
</dbReference>
<dbReference type="Proteomes" id="UP000036168">
    <property type="component" value="Unassembled WGS sequence"/>
</dbReference>
<accession>A0A0T6BT27</accession>
<organism evidence="2 5">
    <name type="scientific">Bacillus glycinifermentans</name>
    <dbReference type="NCBI Taxonomy" id="1664069"/>
    <lineage>
        <taxon>Bacteria</taxon>
        <taxon>Bacillati</taxon>
        <taxon>Bacillota</taxon>
        <taxon>Bacilli</taxon>
        <taxon>Bacillales</taxon>
        <taxon>Bacillaceae</taxon>
        <taxon>Bacillus</taxon>
    </lineage>
</organism>
<reference evidence="4 6" key="3">
    <citation type="submission" date="2019-01" db="EMBL/GenBank/DDBJ databases">
        <title>Genome sequence of Bacillus glycinifermentans SRCM103574.</title>
        <authorList>
            <person name="Kong H.-J."/>
            <person name="Jeong S.-Y."/>
            <person name="Jeong D.-Y."/>
        </authorList>
    </citation>
    <scope>NUCLEOTIDE SEQUENCE [LARGE SCALE GENOMIC DNA]</scope>
    <source>
        <strain evidence="4 6">SRCM103574</strain>
    </source>
</reference>
<dbReference type="PATRIC" id="fig|1664069.6.peg.3634"/>
<dbReference type="InterPro" id="IPR010359">
    <property type="entry name" value="IrrE_HExxH"/>
</dbReference>
<reference evidence="2" key="2">
    <citation type="submission" date="2015-10" db="EMBL/GenBank/DDBJ databases">
        <authorList>
            <person name="Dunlap C."/>
        </authorList>
    </citation>
    <scope>NUCLEOTIDE SEQUENCE</scope>
    <source>
        <strain evidence="2">GO-13</strain>
    </source>
</reference>
<dbReference type="RefSeq" id="WP_046131945.1">
    <property type="nucleotide sequence ID" value="NZ_CP035232.1"/>
</dbReference>
<dbReference type="EMBL" id="LECW02000005">
    <property type="protein sequence ID" value="KRT94808.1"/>
    <property type="molecule type" value="Genomic_DNA"/>
</dbReference>
<proteinExistence type="predicted"/>
<dbReference type="EMBL" id="CP035232">
    <property type="protein sequence ID" value="QAT66414.1"/>
    <property type="molecule type" value="Genomic_DNA"/>
</dbReference>
<evidence type="ECO:0000313" key="5">
    <source>
        <dbReference type="Proteomes" id="UP000036168"/>
    </source>
</evidence>
<protein>
    <submittedName>
        <fullName evidence="3">ImmA/IrrE family metallo-endopeptidase</fullName>
    </submittedName>
</protein>
<dbReference type="STRING" id="1664069.BGLY_3372"/>
<evidence type="ECO:0000313" key="7">
    <source>
        <dbReference type="Proteomes" id="UP001341297"/>
    </source>
</evidence>
<gene>
    <name evidence="2" type="ORF">AB447_214250</name>
    <name evidence="4" type="ORF">EQZ20_16915</name>
    <name evidence="3" type="ORF">P8828_23905</name>
</gene>
<reference evidence="3 7" key="4">
    <citation type="submission" date="2023-03" db="EMBL/GenBank/DDBJ databases">
        <title>Agriculturally important microbes genome sequencing.</title>
        <authorList>
            <person name="Dunlap C."/>
        </authorList>
    </citation>
    <scope>NUCLEOTIDE SEQUENCE [LARGE SCALE GENOMIC DNA]</scope>
    <source>
        <strain evidence="3 7">CBP-3203</strain>
    </source>
</reference>
<dbReference type="GeneID" id="82854355"/>
<sequence>MVYTNSHLEDWIENLYKRINITTPEQINFELIAELLGIRVYFKPSPSFSFKYNDVYTISLDSRKIRCEQWDDFAHELCHLFRHEGDKKTMPKFWSDYQEGQANYFSYHFCIPTFMLHTIKITHNPFFDVRFIANTFKVSEPFAKTRLNMYFSKTRLII</sequence>
<keyword evidence="7" id="KW-1185">Reference proteome</keyword>
<evidence type="ECO:0000313" key="3">
    <source>
        <dbReference type="EMBL" id="MEC0487793.1"/>
    </source>
</evidence>
<evidence type="ECO:0000313" key="2">
    <source>
        <dbReference type="EMBL" id="KRT94808.1"/>
    </source>
</evidence>
<dbReference type="KEGG" id="bgy:BGLY_3372"/>
<evidence type="ECO:0000313" key="4">
    <source>
        <dbReference type="EMBL" id="QAT66414.1"/>
    </source>
</evidence>
<feature type="domain" description="IrrE N-terminal-like" evidence="1">
    <location>
        <begin position="34"/>
        <end position="148"/>
    </location>
</feature>
<dbReference type="Proteomes" id="UP000288675">
    <property type="component" value="Chromosome"/>
</dbReference>
<evidence type="ECO:0000259" key="1">
    <source>
        <dbReference type="Pfam" id="PF06114"/>
    </source>
</evidence>
<evidence type="ECO:0000313" key="6">
    <source>
        <dbReference type="Proteomes" id="UP000288675"/>
    </source>
</evidence>
<dbReference type="Pfam" id="PF06114">
    <property type="entry name" value="Peptidase_M78"/>
    <property type="match status" value="1"/>
</dbReference>
<reference evidence="2 5" key="1">
    <citation type="journal article" date="2015" name="Int. J. Syst. Evol. Microbiol.">
        <title>Bacillus glycinifermentans sp. nov., isolated from fermented soybean paste.</title>
        <authorList>
            <person name="Kim S.J."/>
            <person name="Dunlap C.A."/>
            <person name="Kwon S.W."/>
            <person name="Rooney A.P."/>
        </authorList>
    </citation>
    <scope>NUCLEOTIDE SEQUENCE [LARGE SCALE GENOMIC DNA]</scope>
    <source>
        <strain evidence="2 5">GO-13</strain>
    </source>
</reference>
<dbReference type="OrthoDB" id="2417909at2"/>
<name>A0A0T6BT27_9BACI</name>